<evidence type="ECO:0000313" key="3">
    <source>
        <dbReference type="Proteomes" id="UP001054945"/>
    </source>
</evidence>
<accession>A0AAV4SW57</accession>
<organism evidence="2 3">
    <name type="scientific">Caerostris extrusa</name>
    <name type="common">Bark spider</name>
    <name type="synonym">Caerostris bankana</name>
    <dbReference type="NCBI Taxonomy" id="172846"/>
    <lineage>
        <taxon>Eukaryota</taxon>
        <taxon>Metazoa</taxon>
        <taxon>Ecdysozoa</taxon>
        <taxon>Arthropoda</taxon>
        <taxon>Chelicerata</taxon>
        <taxon>Arachnida</taxon>
        <taxon>Araneae</taxon>
        <taxon>Araneomorphae</taxon>
        <taxon>Entelegynae</taxon>
        <taxon>Araneoidea</taxon>
        <taxon>Araneidae</taxon>
        <taxon>Caerostris</taxon>
    </lineage>
</organism>
<reference evidence="2 3" key="1">
    <citation type="submission" date="2021-06" db="EMBL/GenBank/DDBJ databases">
        <title>Caerostris extrusa draft genome.</title>
        <authorList>
            <person name="Kono N."/>
            <person name="Arakawa K."/>
        </authorList>
    </citation>
    <scope>NUCLEOTIDE SEQUENCE [LARGE SCALE GENOMIC DNA]</scope>
</reference>
<feature type="compositionally biased region" description="Polar residues" evidence="1">
    <location>
        <begin position="64"/>
        <end position="77"/>
    </location>
</feature>
<proteinExistence type="predicted"/>
<evidence type="ECO:0000313" key="2">
    <source>
        <dbReference type="EMBL" id="GIY37529.1"/>
    </source>
</evidence>
<dbReference type="EMBL" id="BPLR01010181">
    <property type="protein sequence ID" value="GIY37529.1"/>
    <property type="molecule type" value="Genomic_DNA"/>
</dbReference>
<protein>
    <submittedName>
        <fullName evidence="2">Uncharacterized protein</fullName>
    </submittedName>
</protein>
<feature type="region of interest" description="Disordered" evidence="1">
    <location>
        <begin position="1"/>
        <end position="119"/>
    </location>
</feature>
<evidence type="ECO:0000256" key="1">
    <source>
        <dbReference type="SAM" id="MobiDB-lite"/>
    </source>
</evidence>
<comment type="caution">
    <text evidence="2">The sequence shown here is derived from an EMBL/GenBank/DDBJ whole genome shotgun (WGS) entry which is preliminary data.</text>
</comment>
<sequence>MSDLTNASGHRISKMYTLSGEHHREHNSSRSAFPANVKNEVKHTKRGKQLQPASQQGAGEDPTPYSSLAGSDRSSPISPRLKIELQAKHTRTDDAQAYMASPIPCTHPPVAHSLKDESS</sequence>
<name>A0AAV4SW57_CAEEX</name>
<gene>
    <name evidence="2" type="ORF">CEXT_192661</name>
</gene>
<dbReference type="AlphaFoldDB" id="A0AAV4SW57"/>
<keyword evidence="3" id="KW-1185">Reference proteome</keyword>
<feature type="compositionally biased region" description="Basic and acidic residues" evidence="1">
    <location>
        <begin position="81"/>
        <end position="94"/>
    </location>
</feature>
<dbReference type="Proteomes" id="UP001054945">
    <property type="component" value="Unassembled WGS sequence"/>
</dbReference>